<dbReference type="InterPro" id="IPR036388">
    <property type="entry name" value="WH-like_DNA-bd_sf"/>
</dbReference>
<keyword evidence="4" id="KW-0010">Activator</keyword>
<dbReference type="Gene3D" id="3.40.190.10">
    <property type="entry name" value="Periplasmic binding protein-like II"/>
    <property type="match status" value="2"/>
</dbReference>
<keyword evidence="5" id="KW-0804">Transcription</keyword>
<dbReference type="PROSITE" id="PS50931">
    <property type="entry name" value="HTH_LYSR"/>
    <property type="match status" value="1"/>
</dbReference>
<dbReference type="SUPFAM" id="SSF46785">
    <property type="entry name" value="Winged helix' DNA-binding domain"/>
    <property type="match status" value="1"/>
</dbReference>
<evidence type="ECO:0000313" key="7">
    <source>
        <dbReference type="EMBL" id="MEK0083575.1"/>
    </source>
</evidence>
<dbReference type="RefSeq" id="WP_418159421.1">
    <property type="nucleotide sequence ID" value="NZ_JBBLZC010000008.1"/>
</dbReference>
<keyword evidence="8" id="KW-1185">Reference proteome</keyword>
<gene>
    <name evidence="7" type="ORF">U1T56_10465</name>
</gene>
<keyword evidence="3" id="KW-0238">DNA-binding</keyword>
<dbReference type="EMBL" id="JBBLZC010000008">
    <property type="protein sequence ID" value="MEK0083575.1"/>
    <property type="molecule type" value="Genomic_DNA"/>
</dbReference>
<dbReference type="Gene3D" id="1.10.10.10">
    <property type="entry name" value="Winged helix-like DNA-binding domain superfamily/Winged helix DNA-binding domain"/>
    <property type="match status" value="1"/>
</dbReference>
<dbReference type="SUPFAM" id="SSF53850">
    <property type="entry name" value="Periplasmic binding protein-like II"/>
    <property type="match status" value="1"/>
</dbReference>
<evidence type="ECO:0000256" key="1">
    <source>
        <dbReference type="ARBA" id="ARBA00009437"/>
    </source>
</evidence>
<dbReference type="PANTHER" id="PTHR30346">
    <property type="entry name" value="TRANSCRIPTIONAL DUAL REGULATOR HCAR-RELATED"/>
    <property type="match status" value="1"/>
</dbReference>
<evidence type="ECO:0000313" key="8">
    <source>
        <dbReference type="Proteomes" id="UP001375743"/>
    </source>
</evidence>
<reference evidence="7 8" key="1">
    <citation type="submission" date="2024-01" db="EMBL/GenBank/DDBJ databases">
        <title>Multi-omics insights into the function and evolution of sodium benzoate biodegradation pathways in Benzoatithermus flavus gen. nov., sp. nov. from hot spring.</title>
        <authorList>
            <person name="Hu C.-J."/>
            <person name="Li W.-J."/>
        </authorList>
    </citation>
    <scope>NUCLEOTIDE SEQUENCE [LARGE SCALE GENOMIC DNA]</scope>
    <source>
        <strain evidence="7 8">SYSU G07066</strain>
    </source>
</reference>
<comment type="similarity">
    <text evidence="1">Belongs to the LysR transcriptional regulatory family.</text>
</comment>
<evidence type="ECO:0000256" key="4">
    <source>
        <dbReference type="ARBA" id="ARBA00023159"/>
    </source>
</evidence>
<accession>A0ABU8XQS8</accession>
<evidence type="ECO:0000256" key="3">
    <source>
        <dbReference type="ARBA" id="ARBA00023125"/>
    </source>
</evidence>
<protein>
    <submittedName>
        <fullName evidence="7">LysR substrate-binding domain-containing protein</fullName>
    </submittedName>
</protein>
<dbReference type="Proteomes" id="UP001375743">
    <property type="component" value="Unassembled WGS sequence"/>
</dbReference>
<evidence type="ECO:0000259" key="6">
    <source>
        <dbReference type="PROSITE" id="PS50931"/>
    </source>
</evidence>
<evidence type="ECO:0000256" key="2">
    <source>
        <dbReference type="ARBA" id="ARBA00023015"/>
    </source>
</evidence>
<evidence type="ECO:0000256" key="5">
    <source>
        <dbReference type="ARBA" id="ARBA00023163"/>
    </source>
</evidence>
<proteinExistence type="inferred from homology"/>
<keyword evidence="2" id="KW-0805">Transcription regulation</keyword>
<dbReference type="PANTHER" id="PTHR30346:SF26">
    <property type="entry name" value="HYDROGEN PEROXIDE-INDUCIBLE GENES ACTIVATOR"/>
    <property type="match status" value="1"/>
</dbReference>
<sequence>MQPTLKQLRYFVALSETLHFGRAAAACNITQPALSGQIRELELQLGTRLVERTPQGAALTPLGVEVARRSREILAAVGDLMDVVHRGRILFGRLRLGVIPTVGPYLVPRLLPRLLERFPALEPSLRESQTRHLLADLAAGQLDVALLALPLPTAEAMSIVELFEDPFVLLVHAGHPYAARSTVHQGDLAGERLLLLEEGHCLRDQALSLCRRLGAEEHEGFAAASLATIVQMVAQGYGVTLLPRLCLDAELRGRSDLRPIGFAPPVPARTLGLVWRPGSPRRSDFVALAQAIRELL</sequence>
<dbReference type="PRINTS" id="PR00039">
    <property type="entry name" value="HTHLYSR"/>
</dbReference>
<dbReference type="InterPro" id="IPR036390">
    <property type="entry name" value="WH_DNA-bd_sf"/>
</dbReference>
<dbReference type="Pfam" id="PF03466">
    <property type="entry name" value="LysR_substrate"/>
    <property type="match status" value="1"/>
</dbReference>
<feature type="domain" description="HTH lysR-type" evidence="6">
    <location>
        <begin position="3"/>
        <end position="60"/>
    </location>
</feature>
<dbReference type="Pfam" id="PF00126">
    <property type="entry name" value="HTH_1"/>
    <property type="match status" value="1"/>
</dbReference>
<comment type="caution">
    <text evidence="7">The sequence shown here is derived from an EMBL/GenBank/DDBJ whole genome shotgun (WGS) entry which is preliminary data.</text>
</comment>
<dbReference type="InterPro" id="IPR000847">
    <property type="entry name" value="LysR_HTH_N"/>
</dbReference>
<organism evidence="7 8">
    <name type="scientific">Benzoatithermus flavus</name>
    <dbReference type="NCBI Taxonomy" id="3108223"/>
    <lineage>
        <taxon>Bacteria</taxon>
        <taxon>Pseudomonadati</taxon>
        <taxon>Pseudomonadota</taxon>
        <taxon>Alphaproteobacteria</taxon>
        <taxon>Geminicoccales</taxon>
        <taxon>Geminicoccaceae</taxon>
        <taxon>Benzoatithermus</taxon>
    </lineage>
</organism>
<dbReference type="InterPro" id="IPR005119">
    <property type="entry name" value="LysR_subst-bd"/>
</dbReference>
<name>A0ABU8XQS8_9PROT</name>
<dbReference type="CDD" id="cd08411">
    <property type="entry name" value="PBP2_OxyR"/>
    <property type="match status" value="1"/>
</dbReference>